<sequence>MSAMREHLNFPNLITSVSLSAGFAALLLVPARPLAATILVVVAAALDGVDGWLARRRGGDLTFGAQLDSLSDLLCFCVVPAFALYQVAEPLTASAGSIIAGLFLLAGAWRLARFALLQRRDHFVGLPTPAAGILVMLLAFWTPVVPALLGTALLATLMASTLRFPTVATAAAVVRSGRPGGRS</sequence>
<dbReference type="KEGG" id="erz:ER308_11410"/>
<feature type="transmembrane region" description="Helical" evidence="3">
    <location>
        <begin position="91"/>
        <end position="111"/>
    </location>
</feature>
<dbReference type="InterPro" id="IPR043130">
    <property type="entry name" value="CDP-OH_PTrfase_TM_dom"/>
</dbReference>
<keyword evidence="3" id="KW-0472">Membrane</keyword>
<gene>
    <name evidence="4" type="ORF">ER308_11410</name>
</gene>
<dbReference type="PROSITE" id="PS00379">
    <property type="entry name" value="CDP_ALCOHOL_P_TRANSF"/>
    <property type="match status" value="1"/>
</dbReference>
<evidence type="ECO:0000313" key="4">
    <source>
        <dbReference type="EMBL" id="QBI20111.1"/>
    </source>
</evidence>
<keyword evidence="5" id="KW-1185">Reference proteome</keyword>
<dbReference type="EMBL" id="CP036402">
    <property type="protein sequence ID" value="QBI20111.1"/>
    <property type="molecule type" value="Genomic_DNA"/>
</dbReference>
<reference evidence="4 5" key="1">
    <citation type="submission" date="2019-01" db="EMBL/GenBank/DDBJ databases">
        <title>Egibacter rhizosphaerae EGI 80759T.</title>
        <authorList>
            <person name="Chen D.-D."/>
            <person name="Tian Y."/>
            <person name="Jiao J.-Y."/>
            <person name="Zhang X.-T."/>
            <person name="Zhang Y.-G."/>
            <person name="Zhang Y."/>
            <person name="Xiao M."/>
            <person name="Shu W.-S."/>
            <person name="Li W.-J."/>
        </authorList>
    </citation>
    <scope>NUCLEOTIDE SEQUENCE [LARGE SCALE GENOMIC DNA]</scope>
    <source>
        <strain evidence="4 5">EGI 80759</strain>
    </source>
</reference>
<evidence type="ECO:0000313" key="5">
    <source>
        <dbReference type="Proteomes" id="UP000291469"/>
    </source>
</evidence>
<evidence type="ECO:0000256" key="1">
    <source>
        <dbReference type="ARBA" id="ARBA00022679"/>
    </source>
</evidence>
<dbReference type="OrthoDB" id="9777147at2"/>
<protein>
    <submittedName>
        <fullName evidence="4">CDP-diacylglycerol--serine O-phosphatidyltransferase</fullName>
    </submittedName>
</protein>
<organism evidence="4 5">
    <name type="scientific">Egibacter rhizosphaerae</name>
    <dbReference type="NCBI Taxonomy" id="1670831"/>
    <lineage>
        <taxon>Bacteria</taxon>
        <taxon>Bacillati</taxon>
        <taxon>Actinomycetota</taxon>
        <taxon>Nitriliruptoria</taxon>
        <taxon>Egibacterales</taxon>
        <taxon>Egibacteraceae</taxon>
        <taxon>Egibacter</taxon>
    </lineage>
</organism>
<evidence type="ECO:0000256" key="3">
    <source>
        <dbReference type="SAM" id="Phobius"/>
    </source>
</evidence>
<evidence type="ECO:0000256" key="2">
    <source>
        <dbReference type="RuleBase" id="RU003750"/>
    </source>
</evidence>
<dbReference type="InterPro" id="IPR000462">
    <property type="entry name" value="CDP-OH_P_trans"/>
</dbReference>
<dbReference type="GO" id="GO:0016020">
    <property type="term" value="C:membrane"/>
    <property type="evidence" value="ECO:0007669"/>
    <property type="project" value="InterPro"/>
</dbReference>
<dbReference type="GO" id="GO:0008654">
    <property type="term" value="P:phospholipid biosynthetic process"/>
    <property type="evidence" value="ECO:0007669"/>
    <property type="project" value="InterPro"/>
</dbReference>
<keyword evidence="3" id="KW-0812">Transmembrane</keyword>
<dbReference type="Proteomes" id="UP000291469">
    <property type="component" value="Chromosome"/>
</dbReference>
<comment type="similarity">
    <text evidence="2">Belongs to the CDP-alcohol phosphatidyltransferase class-I family.</text>
</comment>
<dbReference type="Gene3D" id="1.20.120.1760">
    <property type="match status" value="1"/>
</dbReference>
<dbReference type="GO" id="GO:0016780">
    <property type="term" value="F:phosphotransferase activity, for other substituted phosphate groups"/>
    <property type="evidence" value="ECO:0007669"/>
    <property type="project" value="InterPro"/>
</dbReference>
<name>A0A411YG35_9ACTN</name>
<dbReference type="InterPro" id="IPR048254">
    <property type="entry name" value="CDP_ALCOHOL_P_TRANSF_CS"/>
</dbReference>
<keyword evidence="1 2" id="KW-0808">Transferase</keyword>
<proteinExistence type="inferred from homology"/>
<accession>A0A411YG35</accession>
<keyword evidence="3" id="KW-1133">Transmembrane helix</keyword>
<dbReference type="Pfam" id="PF01066">
    <property type="entry name" value="CDP-OH_P_transf"/>
    <property type="match status" value="1"/>
</dbReference>
<dbReference type="AlphaFoldDB" id="A0A411YG35"/>